<dbReference type="GeneTree" id="ENSGT00940000165592"/>
<keyword evidence="7 8" id="KW-0472">Membrane</keyword>
<dbReference type="InterPro" id="IPR050391">
    <property type="entry name" value="Mito_Metabolite_Transporter"/>
</dbReference>
<dbReference type="InterPro" id="IPR023395">
    <property type="entry name" value="MCP_dom_sf"/>
</dbReference>
<evidence type="ECO:0000256" key="9">
    <source>
        <dbReference type="RuleBase" id="RU000488"/>
    </source>
</evidence>
<dbReference type="Gene3D" id="1.50.40.10">
    <property type="entry name" value="Mitochondrial carrier domain"/>
    <property type="match status" value="1"/>
</dbReference>
<evidence type="ECO:0000313" key="12">
    <source>
        <dbReference type="Proteomes" id="UP000472277"/>
    </source>
</evidence>
<evidence type="ECO:0000256" key="6">
    <source>
        <dbReference type="ARBA" id="ARBA00022989"/>
    </source>
</evidence>
<evidence type="ECO:0000256" key="10">
    <source>
        <dbReference type="SAM" id="Phobius"/>
    </source>
</evidence>
<evidence type="ECO:0008006" key="13">
    <source>
        <dbReference type="Google" id="ProtNLM"/>
    </source>
</evidence>
<protein>
    <recommendedName>
        <fullName evidence="13">Solute carrier family 25 member 7</fullName>
    </recommendedName>
</protein>
<evidence type="ECO:0000256" key="3">
    <source>
        <dbReference type="ARBA" id="ARBA00022448"/>
    </source>
</evidence>
<dbReference type="InParanoid" id="A0A674BYC9"/>
<dbReference type="PANTHER" id="PTHR45618">
    <property type="entry name" value="MITOCHONDRIAL DICARBOXYLATE CARRIER-RELATED"/>
    <property type="match status" value="1"/>
</dbReference>
<feature type="transmembrane region" description="Helical" evidence="10">
    <location>
        <begin position="93"/>
        <end position="113"/>
    </location>
</feature>
<keyword evidence="4 8" id="KW-0812">Transmembrane</keyword>
<reference evidence="11" key="1">
    <citation type="submission" date="2025-08" db="UniProtKB">
        <authorList>
            <consortium name="Ensembl"/>
        </authorList>
    </citation>
    <scope>IDENTIFICATION</scope>
</reference>
<evidence type="ECO:0000256" key="4">
    <source>
        <dbReference type="ARBA" id="ARBA00022692"/>
    </source>
</evidence>
<feature type="repeat" description="Solcar" evidence="8">
    <location>
        <begin position="12"/>
        <end position="89"/>
    </location>
</feature>
<dbReference type="PROSITE" id="PS50920">
    <property type="entry name" value="SOLCAR"/>
    <property type="match status" value="2"/>
</dbReference>
<keyword evidence="6 10" id="KW-1133">Transmembrane helix</keyword>
<comment type="similarity">
    <text evidence="2 9">Belongs to the mitochondrial carrier (TC 2.A.29) family.</text>
</comment>
<keyword evidence="12" id="KW-1185">Reference proteome</keyword>
<evidence type="ECO:0000256" key="1">
    <source>
        <dbReference type="ARBA" id="ARBA00004141"/>
    </source>
</evidence>
<dbReference type="PROSITE" id="PS51257">
    <property type="entry name" value="PROKAR_LIPOPROTEIN"/>
    <property type="match status" value="1"/>
</dbReference>
<evidence type="ECO:0000256" key="7">
    <source>
        <dbReference type="ARBA" id="ARBA00023136"/>
    </source>
</evidence>
<keyword evidence="5" id="KW-0677">Repeat</keyword>
<feature type="repeat" description="Solcar" evidence="8">
    <location>
        <begin position="92"/>
        <end position="177"/>
    </location>
</feature>
<evidence type="ECO:0000256" key="5">
    <source>
        <dbReference type="ARBA" id="ARBA00022737"/>
    </source>
</evidence>
<reference evidence="11" key="2">
    <citation type="submission" date="2025-09" db="UniProtKB">
        <authorList>
            <consortium name="Ensembl"/>
        </authorList>
    </citation>
    <scope>IDENTIFICATION</scope>
</reference>
<comment type="subcellular location">
    <subcellularLocation>
        <location evidence="1">Membrane</location>
        <topology evidence="1">Multi-pass membrane protein</topology>
    </subcellularLocation>
</comment>
<evidence type="ECO:0000256" key="8">
    <source>
        <dbReference type="PROSITE-ProRule" id="PRU00282"/>
    </source>
</evidence>
<proteinExistence type="inferred from homology"/>
<evidence type="ECO:0000313" key="11">
    <source>
        <dbReference type="Ensembl" id="ENSSTUP00000076435.1"/>
    </source>
</evidence>
<dbReference type="GO" id="GO:0016020">
    <property type="term" value="C:membrane"/>
    <property type="evidence" value="ECO:0007669"/>
    <property type="project" value="UniProtKB-SubCell"/>
</dbReference>
<evidence type="ECO:0000256" key="2">
    <source>
        <dbReference type="ARBA" id="ARBA00006375"/>
    </source>
</evidence>
<accession>A0A674BYC9</accession>
<organism evidence="11 12">
    <name type="scientific">Salmo trutta</name>
    <name type="common">Brown trout</name>
    <dbReference type="NCBI Taxonomy" id="8032"/>
    <lineage>
        <taxon>Eukaryota</taxon>
        <taxon>Metazoa</taxon>
        <taxon>Chordata</taxon>
        <taxon>Craniata</taxon>
        <taxon>Vertebrata</taxon>
        <taxon>Euteleostomi</taxon>
        <taxon>Actinopterygii</taxon>
        <taxon>Neopterygii</taxon>
        <taxon>Teleostei</taxon>
        <taxon>Protacanthopterygii</taxon>
        <taxon>Salmoniformes</taxon>
        <taxon>Salmonidae</taxon>
        <taxon>Salmoninae</taxon>
        <taxon>Salmo</taxon>
    </lineage>
</organism>
<dbReference type="InterPro" id="IPR018108">
    <property type="entry name" value="MCP_transmembrane"/>
</dbReference>
<keyword evidence="3 9" id="KW-0813">Transport</keyword>
<dbReference type="AlphaFoldDB" id="A0A674BYC9"/>
<dbReference type="SUPFAM" id="SSF103506">
    <property type="entry name" value="Mitochondrial carrier"/>
    <property type="match status" value="1"/>
</dbReference>
<dbReference type="Pfam" id="PF00153">
    <property type="entry name" value="Mito_carr"/>
    <property type="match status" value="1"/>
</dbReference>
<dbReference type="Ensembl" id="ENSSTUT00000081311.1">
    <property type="protein sequence ID" value="ENSSTUP00000076435.1"/>
    <property type="gene ID" value="ENSSTUG00000033622.1"/>
</dbReference>
<name>A0A674BYC9_SALTR</name>
<dbReference type="OMA" id="WFMNCSA"/>
<sequence length="189" mass="21019">MKQFYTRGTDNAGIGSQLMAGCTTGAMAVAFAQPTDMVKVQFRAQVRGAERVKRCSGTMDAYRTIGRTEGIRGLWKGCGPNITRNAIVNCSELVTYNIMTAFSAGFISTIVVFPVDVVKTWFMNCSAGKYNSTINCAVTMMRNEGPKAFYKGFMPSFLRLGSWNIVMFVTYEQIKMPVMRSQQSWESLI</sequence>
<dbReference type="Proteomes" id="UP000472277">
    <property type="component" value="Chromosome 13"/>
</dbReference>